<reference evidence="1" key="1">
    <citation type="submission" date="2017-02" db="EMBL/GenBank/DDBJ databases">
        <title>Delving into the versatile metabolic prowess of the omnipresent phylum Bacteroidetes.</title>
        <authorList>
            <person name="Nobu M.K."/>
            <person name="Mei R."/>
            <person name="Narihiro T."/>
            <person name="Kuroda K."/>
            <person name="Liu W.-T."/>
        </authorList>
    </citation>
    <scope>NUCLEOTIDE SEQUENCE</scope>
    <source>
        <strain evidence="1">ADurb.Bin417</strain>
    </source>
</reference>
<organism evidence="1">
    <name type="scientific">candidate division TA06 bacterium ADurb.Bin417</name>
    <dbReference type="NCBI Taxonomy" id="1852828"/>
    <lineage>
        <taxon>Bacteria</taxon>
        <taxon>Bacteria division TA06</taxon>
    </lineage>
</organism>
<protein>
    <submittedName>
        <fullName evidence="1">Uncharacterized protein</fullName>
    </submittedName>
</protein>
<dbReference type="EMBL" id="MWAK01000126">
    <property type="protein sequence ID" value="OPZ92148.1"/>
    <property type="molecule type" value="Genomic_DNA"/>
</dbReference>
<evidence type="ECO:0000313" key="1">
    <source>
        <dbReference type="EMBL" id="OPZ92148.1"/>
    </source>
</evidence>
<name>A0A1V5MFZ1_UNCT6</name>
<comment type="caution">
    <text evidence="1">The sequence shown here is derived from an EMBL/GenBank/DDBJ whole genome shotgun (WGS) entry which is preliminary data.</text>
</comment>
<proteinExistence type="predicted"/>
<sequence length="369" mass="41538">MGRARGLLALVLFFSLLFNGLVRPPSASAQSGSAGLKLIWPKESNTFFLRCLAGEKLAGPVLFHFRPWDLTVQMKHQLRSRGPLPESLIFSPPRRQADNSVAVACLVYRFTGAGNERGIMGFELAFDCDAKTLAQLEELYKMRLLTARVTFDQPEIDKQAGSGGVPIFGFKGLKAGLAFSDDRKEVFKTVARLDKFKDLQDPGLKSENKTPALNLKVEFEDLPGVKYFLDWEPEHAAWYTREFNTASGRGVAVWQEKATEKVWKTKLPQSLPAGRYNLLIYSERMRHRFDQNIIRVTLNDCTREVVWLGTGGWVLAPVFETRSAGDRLTVEGIQQGSAGLNHHPNYLHQNVILLDRLFITTDLNLKEVK</sequence>
<dbReference type="Proteomes" id="UP000485484">
    <property type="component" value="Unassembled WGS sequence"/>
</dbReference>
<accession>A0A1V5MFZ1</accession>
<gene>
    <name evidence="1" type="ORF">BWY73_00917</name>
</gene>
<dbReference type="AlphaFoldDB" id="A0A1V5MFZ1"/>